<proteinExistence type="predicted"/>
<evidence type="ECO:0000313" key="1">
    <source>
        <dbReference type="EMBL" id="KAF8889465.1"/>
    </source>
</evidence>
<protein>
    <submittedName>
        <fullName evidence="1">Uncharacterized protein</fullName>
    </submittedName>
</protein>
<dbReference type="AlphaFoldDB" id="A0A9P5NGD7"/>
<evidence type="ECO:0000313" key="2">
    <source>
        <dbReference type="Proteomes" id="UP000724874"/>
    </source>
</evidence>
<dbReference type="EMBL" id="JADNYJ010000080">
    <property type="protein sequence ID" value="KAF8889465.1"/>
    <property type="molecule type" value="Genomic_DNA"/>
</dbReference>
<reference evidence="1" key="1">
    <citation type="submission" date="2020-11" db="EMBL/GenBank/DDBJ databases">
        <authorList>
            <consortium name="DOE Joint Genome Institute"/>
            <person name="Ahrendt S."/>
            <person name="Riley R."/>
            <person name="Andreopoulos W."/>
            <person name="LaButti K."/>
            <person name="Pangilinan J."/>
            <person name="Ruiz-duenas F.J."/>
            <person name="Barrasa J.M."/>
            <person name="Sanchez-Garcia M."/>
            <person name="Camarero S."/>
            <person name="Miyauchi S."/>
            <person name="Serrano A."/>
            <person name="Linde D."/>
            <person name="Babiker R."/>
            <person name="Drula E."/>
            <person name="Ayuso-Fernandez I."/>
            <person name="Pacheco R."/>
            <person name="Padilla G."/>
            <person name="Ferreira P."/>
            <person name="Barriuso J."/>
            <person name="Kellner H."/>
            <person name="Castanera R."/>
            <person name="Alfaro M."/>
            <person name="Ramirez L."/>
            <person name="Pisabarro A.G."/>
            <person name="Kuo A."/>
            <person name="Tritt A."/>
            <person name="Lipzen A."/>
            <person name="He G."/>
            <person name="Yan M."/>
            <person name="Ng V."/>
            <person name="Cullen D."/>
            <person name="Martin F."/>
            <person name="Rosso M.-N."/>
            <person name="Henrissat B."/>
            <person name="Hibbett D."/>
            <person name="Martinez A.T."/>
            <person name="Grigoriev I.V."/>
        </authorList>
    </citation>
    <scope>NUCLEOTIDE SEQUENCE</scope>
    <source>
        <strain evidence="1">AH 44721</strain>
    </source>
</reference>
<dbReference type="Proteomes" id="UP000724874">
    <property type="component" value="Unassembled WGS sequence"/>
</dbReference>
<sequence length="94" mass="10936">MILSSFIPPESDATTYRLCIHFQAFALDRIVRQIGRQDNIAEADDIRIRSSFTHIAISPFRVLWLGFELVRLLSLFHEGMNDRVEDFVLSMEVH</sequence>
<organism evidence="1 2">
    <name type="scientific">Gymnopilus junonius</name>
    <name type="common">Spectacular rustgill mushroom</name>
    <name type="synonym">Gymnopilus spectabilis subsp. junonius</name>
    <dbReference type="NCBI Taxonomy" id="109634"/>
    <lineage>
        <taxon>Eukaryota</taxon>
        <taxon>Fungi</taxon>
        <taxon>Dikarya</taxon>
        <taxon>Basidiomycota</taxon>
        <taxon>Agaricomycotina</taxon>
        <taxon>Agaricomycetes</taxon>
        <taxon>Agaricomycetidae</taxon>
        <taxon>Agaricales</taxon>
        <taxon>Agaricineae</taxon>
        <taxon>Hymenogastraceae</taxon>
        <taxon>Gymnopilus</taxon>
    </lineage>
</organism>
<comment type="caution">
    <text evidence="1">The sequence shown here is derived from an EMBL/GenBank/DDBJ whole genome shotgun (WGS) entry which is preliminary data.</text>
</comment>
<name>A0A9P5NGD7_GYMJU</name>
<accession>A0A9P5NGD7</accession>
<keyword evidence="2" id="KW-1185">Reference proteome</keyword>
<gene>
    <name evidence="1" type="ORF">CPB84DRAFT_1785678</name>
</gene>